<gene>
    <name evidence="2" type="ORF">Sradi_5238600</name>
</gene>
<organism evidence="2">
    <name type="scientific">Sesamum radiatum</name>
    <name type="common">Black benniseed</name>
    <dbReference type="NCBI Taxonomy" id="300843"/>
    <lineage>
        <taxon>Eukaryota</taxon>
        <taxon>Viridiplantae</taxon>
        <taxon>Streptophyta</taxon>
        <taxon>Embryophyta</taxon>
        <taxon>Tracheophyta</taxon>
        <taxon>Spermatophyta</taxon>
        <taxon>Magnoliopsida</taxon>
        <taxon>eudicotyledons</taxon>
        <taxon>Gunneridae</taxon>
        <taxon>Pentapetalae</taxon>
        <taxon>asterids</taxon>
        <taxon>lamiids</taxon>
        <taxon>Lamiales</taxon>
        <taxon>Pedaliaceae</taxon>
        <taxon>Sesamum</taxon>
    </lineage>
</organism>
<sequence length="207" mass="23164">MKHGTHPMNATLSASLNMTLDPHSRGPRLGTFQTQPLAVDFMTAIQCAVQLLHGCSIWSVGFVVMFKQNLLDHLFQQREDLAPKETTLMGFEGSTIRALGEIILPISLGEEPRIKTVMANFLVLDTSYPRYNIILGRPTLNAIGVVISTSCLKMKFPTKYGIGEVHGNQRSARECRCHTLRKMRKDEDGPLNFEGRMNPINESRVSH</sequence>
<dbReference type="AlphaFoldDB" id="A0AAW2LL82"/>
<accession>A0AAW2LL82</accession>
<reference evidence="2" key="1">
    <citation type="submission" date="2020-06" db="EMBL/GenBank/DDBJ databases">
        <authorList>
            <person name="Li T."/>
            <person name="Hu X."/>
            <person name="Zhang T."/>
            <person name="Song X."/>
            <person name="Zhang H."/>
            <person name="Dai N."/>
            <person name="Sheng W."/>
            <person name="Hou X."/>
            <person name="Wei L."/>
        </authorList>
    </citation>
    <scope>NUCLEOTIDE SEQUENCE</scope>
    <source>
        <strain evidence="2">G02</strain>
        <tissue evidence="2">Leaf</tissue>
    </source>
</reference>
<feature type="region of interest" description="Disordered" evidence="1">
    <location>
        <begin position="188"/>
        <end position="207"/>
    </location>
</feature>
<proteinExistence type="predicted"/>
<evidence type="ECO:0000313" key="2">
    <source>
        <dbReference type="EMBL" id="KAL0319771.1"/>
    </source>
</evidence>
<dbReference type="PANTHER" id="PTHR33240">
    <property type="entry name" value="OS08G0508500 PROTEIN"/>
    <property type="match status" value="1"/>
</dbReference>
<protein>
    <submittedName>
        <fullName evidence="2">Uncharacterized protein</fullName>
    </submittedName>
</protein>
<dbReference type="PANTHER" id="PTHR33240:SF15">
    <property type="entry name" value="GAG-PRO-LIKE PROTEIN"/>
    <property type="match status" value="1"/>
</dbReference>
<dbReference type="EMBL" id="JACGWJ010000024">
    <property type="protein sequence ID" value="KAL0319771.1"/>
    <property type="molecule type" value="Genomic_DNA"/>
</dbReference>
<evidence type="ECO:0000256" key="1">
    <source>
        <dbReference type="SAM" id="MobiDB-lite"/>
    </source>
</evidence>
<name>A0AAW2LL82_SESRA</name>
<reference evidence="2" key="2">
    <citation type="journal article" date="2024" name="Plant">
        <title>Genomic evolution and insights into agronomic trait innovations of Sesamum species.</title>
        <authorList>
            <person name="Miao H."/>
            <person name="Wang L."/>
            <person name="Qu L."/>
            <person name="Liu H."/>
            <person name="Sun Y."/>
            <person name="Le M."/>
            <person name="Wang Q."/>
            <person name="Wei S."/>
            <person name="Zheng Y."/>
            <person name="Lin W."/>
            <person name="Duan Y."/>
            <person name="Cao H."/>
            <person name="Xiong S."/>
            <person name="Wang X."/>
            <person name="Wei L."/>
            <person name="Li C."/>
            <person name="Ma Q."/>
            <person name="Ju M."/>
            <person name="Zhao R."/>
            <person name="Li G."/>
            <person name="Mu C."/>
            <person name="Tian Q."/>
            <person name="Mei H."/>
            <person name="Zhang T."/>
            <person name="Gao T."/>
            <person name="Zhang H."/>
        </authorList>
    </citation>
    <scope>NUCLEOTIDE SEQUENCE</scope>
    <source>
        <strain evidence="2">G02</strain>
    </source>
</reference>
<comment type="caution">
    <text evidence="2">The sequence shown here is derived from an EMBL/GenBank/DDBJ whole genome shotgun (WGS) entry which is preliminary data.</text>
</comment>